<proteinExistence type="predicted"/>
<evidence type="ECO:0000313" key="3">
    <source>
        <dbReference type="EMBL" id="KFF15965.1"/>
    </source>
</evidence>
<dbReference type="Proteomes" id="UP000028712">
    <property type="component" value="Unassembled WGS sequence"/>
</dbReference>
<evidence type="ECO:0000259" key="2">
    <source>
        <dbReference type="Pfam" id="PF19783"/>
    </source>
</evidence>
<feature type="domain" description="DUF6268" evidence="2">
    <location>
        <begin position="20"/>
        <end position="310"/>
    </location>
</feature>
<gene>
    <name evidence="4" type="ORF">B0A62_15240</name>
    <name evidence="3" type="ORF">IW20_12710</name>
</gene>
<reference evidence="3 5" key="1">
    <citation type="submission" date="2014-07" db="EMBL/GenBank/DDBJ databases">
        <title>Genome of Flavobacterium hydatis DSM 2063.</title>
        <authorList>
            <person name="Pipes S.E."/>
            <person name="Stropko S.J."/>
            <person name="Newman J.D."/>
        </authorList>
    </citation>
    <scope>NUCLEOTIDE SEQUENCE [LARGE SCALE GENOMIC DNA]</scope>
    <source>
        <strain evidence="3 5">DSM 2063</strain>
    </source>
</reference>
<keyword evidence="6" id="KW-1185">Reference proteome</keyword>
<dbReference type="InterPro" id="IPR046235">
    <property type="entry name" value="DUF6268"/>
</dbReference>
<dbReference type="RefSeq" id="WP_035622635.1">
    <property type="nucleotide sequence ID" value="NZ_JBEWQG010000002.1"/>
</dbReference>
<name>A0A086AH01_FLAHY</name>
<reference evidence="4 6" key="2">
    <citation type="submission" date="2016-11" db="EMBL/GenBank/DDBJ databases">
        <title>Whole genomes of Flavobacteriaceae.</title>
        <authorList>
            <person name="Stine C."/>
            <person name="Li C."/>
            <person name="Tadesse D."/>
        </authorList>
    </citation>
    <scope>NUCLEOTIDE SEQUENCE [LARGE SCALE GENOMIC DNA]</scope>
    <source>
        <strain evidence="4 6">ATCC 29551</strain>
    </source>
</reference>
<feature type="chain" id="PRO_5001802723" description="DUF6268 domain-containing protein" evidence="1">
    <location>
        <begin position="24"/>
        <end position="311"/>
    </location>
</feature>
<dbReference type="EMBL" id="JPRM01000017">
    <property type="protein sequence ID" value="KFF15965.1"/>
    <property type="molecule type" value="Genomic_DNA"/>
</dbReference>
<comment type="caution">
    <text evidence="3">The sequence shown here is derived from an EMBL/GenBank/DDBJ whole genome shotgun (WGS) entry which is preliminary data.</text>
</comment>
<sequence>MKKSVFYLSQLFFLLLISVSVKAQSGISGEAKIDYVPFSNYVRPIDSSKTDAKSNFKRAQLALEVPISLKMDKYNNPRLWSIGVQGAYAKMENKNYDIQLLPAVLPNGFPTEILNAQIGVKHLRSISQSWSMLIMASVGVYTDMEEINKDDVLVQGGVLFIKQFNPNLALGLGPVLTNSFGVPMVLPGIYFNWESHGAFHFKVNFPEGLEVGYRMSETFDLKAVLELSGMTAETRIGNKSMLLGYQQIIAGIKPQVKLGKNWIFEPTIGSTLVRSYSTNNRKIKEIFKEKDLADPKFTTTFYGAVALKWKF</sequence>
<evidence type="ECO:0000313" key="5">
    <source>
        <dbReference type="Proteomes" id="UP000028712"/>
    </source>
</evidence>
<evidence type="ECO:0000313" key="6">
    <source>
        <dbReference type="Proteomes" id="UP000198424"/>
    </source>
</evidence>
<protein>
    <recommendedName>
        <fullName evidence="2">DUF6268 domain-containing protein</fullName>
    </recommendedName>
</protein>
<dbReference type="EMBL" id="MUGY01000021">
    <property type="protein sequence ID" value="OXA92590.1"/>
    <property type="molecule type" value="Genomic_DNA"/>
</dbReference>
<dbReference type="OrthoDB" id="665720at2"/>
<dbReference type="Pfam" id="PF19783">
    <property type="entry name" value="DUF6268"/>
    <property type="match status" value="1"/>
</dbReference>
<evidence type="ECO:0000313" key="4">
    <source>
        <dbReference type="EMBL" id="OXA92590.1"/>
    </source>
</evidence>
<dbReference type="eggNOG" id="ENOG502Z9U9">
    <property type="taxonomic scope" value="Bacteria"/>
</dbReference>
<evidence type="ECO:0000256" key="1">
    <source>
        <dbReference type="SAM" id="SignalP"/>
    </source>
</evidence>
<feature type="signal peptide" evidence="1">
    <location>
        <begin position="1"/>
        <end position="23"/>
    </location>
</feature>
<accession>A0A086AH01</accession>
<keyword evidence="1" id="KW-0732">Signal</keyword>
<dbReference type="Proteomes" id="UP000198424">
    <property type="component" value="Unassembled WGS sequence"/>
</dbReference>
<organism evidence="3 5">
    <name type="scientific">Flavobacterium hydatis</name>
    <name type="common">Cytophaga aquatilis</name>
    <dbReference type="NCBI Taxonomy" id="991"/>
    <lineage>
        <taxon>Bacteria</taxon>
        <taxon>Pseudomonadati</taxon>
        <taxon>Bacteroidota</taxon>
        <taxon>Flavobacteriia</taxon>
        <taxon>Flavobacteriales</taxon>
        <taxon>Flavobacteriaceae</taxon>
        <taxon>Flavobacterium</taxon>
    </lineage>
</organism>
<dbReference type="AlphaFoldDB" id="A0A086AH01"/>